<dbReference type="OrthoDB" id="245173at2759"/>
<dbReference type="EMBL" id="UYRU01000318">
    <property type="protein sequence ID" value="VDK30010.1"/>
    <property type="molecule type" value="Genomic_DNA"/>
</dbReference>
<feature type="non-terminal residue" evidence="1">
    <location>
        <position position="106"/>
    </location>
</feature>
<proteinExistence type="predicted"/>
<gene>
    <name evidence="1" type="ORF">DILT_LOCUS85</name>
</gene>
<evidence type="ECO:0000313" key="2">
    <source>
        <dbReference type="Proteomes" id="UP000281553"/>
    </source>
</evidence>
<evidence type="ECO:0000313" key="1">
    <source>
        <dbReference type="EMBL" id="VDK30010.1"/>
    </source>
</evidence>
<keyword evidence="2" id="KW-1185">Reference proteome</keyword>
<accession>A0A3P6PE45</accession>
<sequence>MDEGDVNALEAVTDTLEDITAEDFDHKRWINKAMESVSAAENPEASLTSLVLNLQSALDRTFSFHLTSPDSDVSVLSRFMREMESVKRNVLLLKDHMAGIQTDFRK</sequence>
<dbReference type="Proteomes" id="UP000281553">
    <property type="component" value="Unassembled WGS sequence"/>
</dbReference>
<name>A0A3P6PE45_DIBLA</name>
<dbReference type="AlphaFoldDB" id="A0A3P6PE45"/>
<reference evidence="1 2" key="1">
    <citation type="submission" date="2018-11" db="EMBL/GenBank/DDBJ databases">
        <authorList>
            <consortium name="Pathogen Informatics"/>
        </authorList>
    </citation>
    <scope>NUCLEOTIDE SEQUENCE [LARGE SCALE GENOMIC DNA]</scope>
</reference>
<organism evidence="1 2">
    <name type="scientific">Dibothriocephalus latus</name>
    <name type="common">Fish tapeworm</name>
    <name type="synonym">Diphyllobothrium latum</name>
    <dbReference type="NCBI Taxonomy" id="60516"/>
    <lineage>
        <taxon>Eukaryota</taxon>
        <taxon>Metazoa</taxon>
        <taxon>Spiralia</taxon>
        <taxon>Lophotrochozoa</taxon>
        <taxon>Platyhelminthes</taxon>
        <taxon>Cestoda</taxon>
        <taxon>Eucestoda</taxon>
        <taxon>Diphyllobothriidea</taxon>
        <taxon>Diphyllobothriidae</taxon>
        <taxon>Dibothriocephalus</taxon>
    </lineage>
</organism>
<protein>
    <submittedName>
        <fullName evidence="1">Uncharacterized protein</fullName>
    </submittedName>
</protein>